<comment type="caution">
    <text evidence="6">The sequence shown here is derived from an EMBL/GenBank/DDBJ whole genome shotgun (WGS) entry which is preliminary data.</text>
</comment>
<protein>
    <recommendedName>
        <fullName evidence="1">peptidyl-tRNA hydrolase</fullName>
        <ecNumber evidence="1">3.1.1.29</ecNumber>
    </recommendedName>
</protein>
<keyword evidence="2" id="KW-0378">Hydrolase</keyword>
<dbReference type="SUPFAM" id="SSF50965">
    <property type="entry name" value="Galactose oxidase, central domain"/>
    <property type="match status" value="1"/>
</dbReference>
<evidence type="ECO:0000256" key="2">
    <source>
        <dbReference type="ARBA" id="ARBA00022801"/>
    </source>
</evidence>
<reference evidence="6 7" key="1">
    <citation type="submission" date="2024-01" db="EMBL/GenBank/DDBJ databases">
        <authorList>
            <person name="Waweru B."/>
        </authorList>
    </citation>
    <scope>NUCLEOTIDE SEQUENCE [LARGE SCALE GENOMIC DNA]</scope>
</reference>
<proteinExistence type="predicted"/>
<dbReference type="InterPro" id="IPR011043">
    <property type="entry name" value="Gal_Oxase/kelch_b-propeller"/>
</dbReference>
<sequence>MGKRIVEEHKLAMVSRVTLDVKGEPQILNLSKKLKVGGIIAHKLWIEQPENIPTCLQAEKINSELWALIITWAYNGVSLARCNIDDEAAQQFGTTFCHPMLNESTTTESEPNSQNEEKKAGNSDDVLVQYVVLRRDLIDTWPMGSVVTQGCHASVLAIWSHKEDPGTLQYCSSENIDSMNEVTLEVKGEPQILILYEELKAGVMVGLDSLADDPVRPSMHRESRYGKLHLYDPLTQKSKTLWTNKTLLYFDSPNYVENLVLVYGSTGHPGTGDDESRTRLLSDGNKKAVVYTLSTDSWKEVEGIAYGRTCYGHGFPVVVQGMCYDLMFRDEKDIQGTIKKSRKVPSILTFDLCNDVFSKMENGLPYDGICDKSIYLMEYKELLAMGVCRNGESTFEFEIWTLTKNQYCWTKLFICRPVPKTRNILPLGFRNDKEIIISDYFSESCHDRLQLYDPLTQQSNMLSTSKDAVYFEAHNYAESLVSVYGVGQ</sequence>
<dbReference type="InterPro" id="IPR006527">
    <property type="entry name" value="F-box-assoc_dom_typ1"/>
</dbReference>
<dbReference type="PANTHER" id="PTHR46194:SF1">
    <property type="entry name" value="PEPTIDYL-TRNA HYDROLASE PTRHD1-RELATED"/>
    <property type="match status" value="1"/>
</dbReference>
<dbReference type="Proteomes" id="UP001314170">
    <property type="component" value="Unassembled WGS sequence"/>
</dbReference>
<dbReference type="SUPFAM" id="SSF102462">
    <property type="entry name" value="Peptidyl-tRNA hydrolase II"/>
    <property type="match status" value="1"/>
</dbReference>
<evidence type="ECO:0000256" key="4">
    <source>
        <dbReference type="SAM" id="MobiDB-lite"/>
    </source>
</evidence>
<dbReference type="Pfam" id="PF01981">
    <property type="entry name" value="PTH2"/>
    <property type="match status" value="1"/>
</dbReference>
<gene>
    <name evidence="6" type="ORF">DCAF_LOCUS25097</name>
</gene>
<dbReference type="AlphaFoldDB" id="A0AAV1SQQ0"/>
<dbReference type="InterPro" id="IPR042237">
    <property type="entry name" value="PTRHD1"/>
</dbReference>
<feature type="compositionally biased region" description="Polar residues" evidence="4">
    <location>
        <begin position="102"/>
        <end position="114"/>
    </location>
</feature>
<name>A0AAV1SQQ0_9ROSI</name>
<dbReference type="EC" id="3.1.1.29" evidence="1"/>
<dbReference type="Gene3D" id="3.40.1490.10">
    <property type="entry name" value="Bit1"/>
    <property type="match status" value="1"/>
</dbReference>
<evidence type="ECO:0000259" key="5">
    <source>
        <dbReference type="Pfam" id="PF07734"/>
    </source>
</evidence>
<evidence type="ECO:0000313" key="7">
    <source>
        <dbReference type="Proteomes" id="UP001314170"/>
    </source>
</evidence>
<dbReference type="InterPro" id="IPR002833">
    <property type="entry name" value="PTH2"/>
</dbReference>
<dbReference type="Pfam" id="PF07734">
    <property type="entry name" value="FBA_1"/>
    <property type="match status" value="1"/>
</dbReference>
<feature type="region of interest" description="Disordered" evidence="4">
    <location>
        <begin position="101"/>
        <end position="122"/>
    </location>
</feature>
<evidence type="ECO:0000313" key="6">
    <source>
        <dbReference type="EMBL" id="CAK7354162.1"/>
    </source>
</evidence>
<dbReference type="EMBL" id="CAWUPB010001194">
    <property type="protein sequence ID" value="CAK7354162.1"/>
    <property type="molecule type" value="Genomic_DNA"/>
</dbReference>
<comment type="catalytic activity">
    <reaction evidence="3">
        <text>an N-acyl-L-alpha-aminoacyl-tRNA + H2O = an N-acyl-L-amino acid + a tRNA + H(+)</text>
        <dbReference type="Rhea" id="RHEA:54448"/>
        <dbReference type="Rhea" id="RHEA-COMP:10123"/>
        <dbReference type="Rhea" id="RHEA-COMP:13883"/>
        <dbReference type="ChEBI" id="CHEBI:15377"/>
        <dbReference type="ChEBI" id="CHEBI:15378"/>
        <dbReference type="ChEBI" id="CHEBI:59874"/>
        <dbReference type="ChEBI" id="CHEBI:78442"/>
        <dbReference type="ChEBI" id="CHEBI:138191"/>
        <dbReference type="EC" id="3.1.1.29"/>
    </reaction>
</comment>
<evidence type="ECO:0000256" key="3">
    <source>
        <dbReference type="ARBA" id="ARBA00048707"/>
    </source>
</evidence>
<accession>A0AAV1SQQ0</accession>
<organism evidence="6 7">
    <name type="scientific">Dovyalis caffra</name>
    <dbReference type="NCBI Taxonomy" id="77055"/>
    <lineage>
        <taxon>Eukaryota</taxon>
        <taxon>Viridiplantae</taxon>
        <taxon>Streptophyta</taxon>
        <taxon>Embryophyta</taxon>
        <taxon>Tracheophyta</taxon>
        <taxon>Spermatophyta</taxon>
        <taxon>Magnoliopsida</taxon>
        <taxon>eudicotyledons</taxon>
        <taxon>Gunneridae</taxon>
        <taxon>Pentapetalae</taxon>
        <taxon>rosids</taxon>
        <taxon>fabids</taxon>
        <taxon>Malpighiales</taxon>
        <taxon>Salicaceae</taxon>
        <taxon>Flacourtieae</taxon>
        <taxon>Dovyalis</taxon>
    </lineage>
</organism>
<keyword evidence="7" id="KW-1185">Reference proteome</keyword>
<dbReference type="InterPro" id="IPR023476">
    <property type="entry name" value="Pep_tRNA_hydro_II_dom_sf"/>
</dbReference>
<evidence type="ECO:0000256" key="1">
    <source>
        <dbReference type="ARBA" id="ARBA00013260"/>
    </source>
</evidence>
<dbReference type="PANTHER" id="PTHR46194">
    <property type="entry name" value="PEPTIDYL-TRNA HYDROLASE PTRHD1-RELATED"/>
    <property type="match status" value="1"/>
</dbReference>
<dbReference type="GO" id="GO:0004045">
    <property type="term" value="F:peptidyl-tRNA hydrolase activity"/>
    <property type="evidence" value="ECO:0007669"/>
    <property type="project" value="UniProtKB-EC"/>
</dbReference>
<feature type="domain" description="F-box associated beta-propeller type 1" evidence="5">
    <location>
        <begin position="285"/>
        <end position="420"/>
    </location>
</feature>